<dbReference type="PANTHER" id="PTHR43394:SF1">
    <property type="entry name" value="ATP-BINDING CASSETTE SUB-FAMILY B MEMBER 10, MITOCHONDRIAL"/>
    <property type="match status" value="1"/>
</dbReference>
<organism evidence="1">
    <name type="scientific">Citrobacter freundii</name>
    <dbReference type="NCBI Taxonomy" id="546"/>
    <lineage>
        <taxon>Bacteria</taxon>
        <taxon>Pseudomonadati</taxon>
        <taxon>Pseudomonadota</taxon>
        <taxon>Gammaproteobacteria</taxon>
        <taxon>Enterobacterales</taxon>
        <taxon>Enterobacteriaceae</taxon>
        <taxon>Citrobacter</taxon>
        <taxon>Citrobacter freundii complex</taxon>
    </lineage>
</organism>
<dbReference type="Gene3D" id="3.40.50.300">
    <property type="entry name" value="P-loop containing nucleotide triphosphate hydrolases"/>
    <property type="match status" value="1"/>
</dbReference>
<gene>
    <name evidence="1" type="primary">abct</name>
</gene>
<accession>A2RP83</accession>
<dbReference type="InterPro" id="IPR027417">
    <property type="entry name" value="P-loop_NTPase"/>
</dbReference>
<dbReference type="AlphaFoldDB" id="A2RP83"/>
<dbReference type="PANTHER" id="PTHR43394">
    <property type="entry name" value="ATP-DEPENDENT PERMEASE MDL1, MITOCHONDRIAL"/>
    <property type="match status" value="1"/>
</dbReference>
<dbReference type="SUPFAM" id="SSF52540">
    <property type="entry name" value="P-loop containing nucleoside triphosphate hydrolases"/>
    <property type="match status" value="1"/>
</dbReference>
<dbReference type="EMBL" id="AM409516">
    <property type="protein sequence ID" value="CAL64956.1"/>
    <property type="molecule type" value="Genomic_DNA"/>
</dbReference>
<sequence>MDSEVEGGIQHSLTQLMIGKTVIAIAHRLSTIAAMDRLIVLDQGRIVEQGSHQELIAKGGIYAQLWAHQTGGFIGVE</sequence>
<proteinExistence type="predicted"/>
<name>A2RP83_CITFR</name>
<reference evidence="1" key="1">
    <citation type="journal article" date="2007" name="Antimicrob. Agents Chemother.">
        <title>Biochemical characterization of PER-2 and genetic environment of blaPER-2.</title>
        <authorList>
            <person name="Power P."/>
            <person name="Di Conza J."/>
            <person name="Rodriguez M.M."/>
            <person name="Ghiglione B."/>
            <person name="Ayala J.A."/>
            <person name="Casellas J.M."/>
            <person name="Radice M."/>
            <person name="Gutkind G."/>
        </authorList>
    </citation>
    <scope>NUCLEOTIDE SEQUENCE</scope>
    <source>
        <strain evidence="1">33587</strain>
        <plasmid evidence="1">pCf587</plasmid>
    </source>
</reference>
<evidence type="ECO:0000313" key="1">
    <source>
        <dbReference type="EMBL" id="CAL64956.1"/>
    </source>
</evidence>
<keyword evidence="1" id="KW-0614">Plasmid</keyword>
<dbReference type="InterPro" id="IPR039421">
    <property type="entry name" value="Type_1_exporter"/>
</dbReference>
<geneLocation type="plasmid" evidence="1">
    <name>pCf587</name>
</geneLocation>
<dbReference type="GO" id="GO:0015421">
    <property type="term" value="F:ABC-type oligopeptide transporter activity"/>
    <property type="evidence" value="ECO:0007669"/>
    <property type="project" value="TreeGrafter"/>
</dbReference>
<protein>
    <submittedName>
        <fullName evidence="1">Putative ABC-transporter</fullName>
    </submittedName>
</protein>